<dbReference type="EMBL" id="BAAAXF010000022">
    <property type="protein sequence ID" value="GAA3496063.1"/>
    <property type="molecule type" value="Genomic_DNA"/>
</dbReference>
<dbReference type="RefSeq" id="WP_345576181.1">
    <property type="nucleotide sequence ID" value="NZ_BAAAXF010000022.1"/>
</dbReference>
<reference evidence="2" key="1">
    <citation type="journal article" date="2019" name="Int. J. Syst. Evol. Microbiol.">
        <title>The Global Catalogue of Microorganisms (GCM) 10K type strain sequencing project: providing services to taxonomists for standard genome sequencing and annotation.</title>
        <authorList>
            <consortium name="The Broad Institute Genomics Platform"/>
            <consortium name="The Broad Institute Genome Sequencing Center for Infectious Disease"/>
            <person name="Wu L."/>
            <person name="Ma J."/>
        </authorList>
    </citation>
    <scope>NUCLEOTIDE SEQUENCE [LARGE SCALE GENOMIC DNA]</scope>
    <source>
        <strain evidence="2">JCM 4816</strain>
    </source>
</reference>
<accession>A0ABP6TNI3</accession>
<keyword evidence="2" id="KW-1185">Reference proteome</keyword>
<organism evidence="1 2">
    <name type="scientific">Streptomyces prasinosporus</name>
    <dbReference type="NCBI Taxonomy" id="68256"/>
    <lineage>
        <taxon>Bacteria</taxon>
        <taxon>Bacillati</taxon>
        <taxon>Actinomycetota</taxon>
        <taxon>Actinomycetes</taxon>
        <taxon>Kitasatosporales</taxon>
        <taxon>Streptomycetaceae</taxon>
        <taxon>Streptomyces</taxon>
        <taxon>Streptomyces albogriseolus group</taxon>
    </lineage>
</organism>
<evidence type="ECO:0000313" key="1">
    <source>
        <dbReference type="EMBL" id="GAA3496063.1"/>
    </source>
</evidence>
<sequence>MIFFETDADPTEWFPLPLHWTDQERDQDEMVKWSVLCAEIVHRRHKKWWRRPRRLALADRFLQLAEAHPHPNIPAHQAFLHSGDPRRVPQPVYALAVSSEGGDREVELRTIVQAAEENPVRPPDVVEFHSDRMGRGLRCLRLFGDAADPAVSLTYGWWSEDHRIYASVRTVATEPSWLTANITVFDDFARSIWLNPAPE</sequence>
<name>A0ABP6TNI3_9ACTN</name>
<protein>
    <submittedName>
        <fullName evidence="1">Uncharacterized protein</fullName>
    </submittedName>
</protein>
<comment type="caution">
    <text evidence="1">The sequence shown here is derived from an EMBL/GenBank/DDBJ whole genome shotgun (WGS) entry which is preliminary data.</text>
</comment>
<proteinExistence type="predicted"/>
<gene>
    <name evidence="1" type="ORF">GCM10019016_031640</name>
</gene>
<evidence type="ECO:0000313" key="2">
    <source>
        <dbReference type="Proteomes" id="UP001501455"/>
    </source>
</evidence>
<dbReference type="Proteomes" id="UP001501455">
    <property type="component" value="Unassembled WGS sequence"/>
</dbReference>